<dbReference type="Proteomes" id="UP000284841">
    <property type="component" value="Unassembled WGS sequence"/>
</dbReference>
<comment type="caution">
    <text evidence="6">The sequence shown here is derived from an EMBL/GenBank/DDBJ whole genome shotgun (WGS) entry which is preliminary data.</text>
</comment>
<reference evidence="6 7" key="1">
    <citation type="submission" date="2018-08" db="EMBL/GenBank/DDBJ databases">
        <title>A genome reference for cultivated species of the human gut microbiota.</title>
        <authorList>
            <person name="Zou Y."/>
            <person name="Xue W."/>
            <person name="Luo G."/>
        </authorList>
    </citation>
    <scope>NUCLEOTIDE SEQUENCE [LARGE SCALE GENOMIC DNA]</scope>
    <source>
        <strain evidence="6 7">AM07-24</strain>
    </source>
</reference>
<name>A0A415DT84_9FIRM</name>
<evidence type="ECO:0000313" key="7">
    <source>
        <dbReference type="Proteomes" id="UP000284841"/>
    </source>
</evidence>
<keyword evidence="2" id="KW-0408">Iron</keyword>
<dbReference type="PROSITE" id="PS00198">
    <property type="entry name" value="4FE4S_FER_1"/>
    <property type="match status" value="1"/>
</dbReference>
<dbReference type="EMBL" id="QRMS01000010">
    <property type="protein sequence ID" value="RHJ83118.1"/>
    <property type="molecule type" value="Genomic_DNA"/>
</dbReference>
<proteinExistence type="predicted"/>
<dbReference type="STRING" id="1776384.GCA_900086585_00309"/>
<dbReference type="InterPro" id="IPR047964">
    <property type="entry name" value="EFR1-like"/>
</dbReference>
<dbReference type="PROSITE" id="PS00201">
    <property type="entry name" value="FLAVODOXIN"/>
    <property type="match status" value="1"/>
</dbReference>
<dbReference type="Gene3D" id="3.40.50.360">
    <property type="match status" value="1"/>
</dbReference>
<protein>
    <submittedName>
        <fullName evidence="6">4Fe-4S dicluster domain-containing protein</fullName>
    </submittedName>
</protein>
<dbReference type="InterPro" id="IPR029039">
    <property type="entry name" value="Flavoprotein-like_sf"/>
</dbReference>
<dbReference type="PROSITE" id="PS50902">
    <property type="entry name" value="FLAVODOXIN_LIKE"/>
    <property type="match status" value="1"/>
</dbReference>
<dbReference type="SUPFAM" id="SSF52218">
    <property type="entry name" value="Flavoproteins"/>
    <property type="match status" value="1"/>
</dbReference>
<organism evidence="6 7">
    <name type="scientific">Emergencia timonensis</name>
    <dbReference type="NCBI Taxonomy" id="1776384"/>
    <lineage>
        <taxon>Bacteria</taxon>
        <taxon>Bacillati</taxon>
        <taxon>Bacillota</taxon>
        <taxon>Clostridia</taxon>
        <taxon>Peptostreptococcales</taxon>
        <taxon>Anaerovoracaceae</taxon>
        <taxon>Emergencia</taxon>
    </lineage>
</organism>
<accession>A0A415DT84</accession>
<evidence type="ECO:0000259" key="5">
    <source>
        <dbReference type="PROSITE" id="PS51379"/>
    </source>
</evidence>
<gene>
    <name evidence="6" type="ORF">DW099_19165</name>
</gene>
<dbReference type="GO" id="GO:0051536">
    <property type="term" value="F:iron-sulfur cluster binding"/>
    <property type="evidence" value="ECO:0007669"/>
    <property type="project" value="UniProtKB-KW"/>
</dbReference>
<dbReference type="OrthoDB" id="9813995at2"/>
<dbReference type="InterPro" id="IPR017896">
    <property type="entry name" value="4Fe4S_Fe-S-bd"/>
</dbReference>
<dbReference type="GO" id="GO:0010181">
    <property type="term" value="F:FMN binding"/>
    <property type="evidence" value="ECO:0007669"/>
    <property type="project" value="InterPro"/>
</dbReference>
<dbReference type="GO" id="GO:0016651">
    <property type="term" value="F:oxidoreductase activity, acting on NAD(P)H"/>
    <property type="evidence" value="ECO:0007669"/>
    <property type="project" value="UniProtKB-ARBA"/>
</dbReference>
<dbReference type="AlphaFoldDB" id="A0A415DT84"/>
<evidence type="ECO:0000256" key="3">
    <source>
        <dbReference type="ARBA" id="ARBA00023014"/>
    </source>
</evidence>
<dbReference type="Gene3D" id="3.30.70.20">
    <property type="match status" value="1"/>
</dbReference>
<dbReference type="GO" id="GO:0046872">
    <property type="term" value="F:metal ion binding"/>
    <property type="evidence" value="ECO:0007669"/>
    <property type="project" value="UniProtKB-KW"/>
</dbReference>
<evidence type="ECO:0000313" key="6">
    <source>
        <dbReference type="EMBL" id="RHJ83118.1"/>
    </source>
</evidence>
<feature type="domain" description="4Fe-4S ferredoxin-type" evidence="5">
    <location>
        <begin position="241"/>
        <end position="269"/>
    </location>
</feature>
<dbReference type="InterPro" id="IPR008254">
    <property type="entry name" value="Flavodoxin/NO_synth"/>
</dbReference>
<dbReference type="PROSITE" id="PS51379">
    <property type="entry name" value="4FE4S_FER_2"/>
    <property type="match status" value="2"/>
</dbReference>
<dbReference type="GO" id="GO:0009055">
    <property type="term" value="F:electron transfer activity"/>
    <property type="evidence" value="ECO:0007669"/>
    <property type="project" value="InterPro"/>
</dbReference>
<keyword evidence="7" id="KW-1185">Reference proteome</keyword>
<keyword evidence="1" id="KW-0479">Metal-binding</keyword>
<feature type="domain" description="4Fe-4S ferredoxin-type" evidence="5">
    <location>
        <begin position="273"/>
        <end position="297"/>
    </location>
</feature>
<keyword evidence="3" id="KW-0411">Iron-sulfur</keyword>
<evidence type="ECO:0000256" key="1">
    <source>
        <dbReference type="ARBA" id="ARBA00022723"/>
    </source>
</evidence>
<dbReference type="InterPro" id="IPR017900">
    <property type="entry name" value="4Fe4S_Fe_S_CS"/>
</dbReference>
<feature type="domain" description="Flavodoxin-like" evidence="4">
    <location>
        <begin position="68"/>
        <end position="211"/>
    </location>
</feature>
<sequence length="320" mass="35916">MYCDYISAECTWYNVFTISRRCRKEENIESCTAIIFQRNAHGIMFSQSHGVAARKKTLRRCIMQVNKVSVVYFSPSGTTKKIAEKISEGFAGKKEYHDILEHRIEKKVNIAEDGLLVLAMPVFGGRIPEYCLSSIKHLRGMNTPAIVIAVYGNREYEDALVEMEDLVDDVGFRIIGAAAFIAQHSVFNHVAAGRPDEEDKKYIEEFIQKCSAKLEDFDPDNNEKLLLPGNRPYRAHMKPSMAPEADKNCTKCRTCVKVCPVHAINSETPRKTDKKKCIMCTACIASCTAKARSFGGPKYAVASKTFASACSKRKEPELFV</sequence>
<dbReference type="SUPFAM" id="SSF54862">
    <property type="entry name" value="4Fe-4S ferredoxins"/>
    <property type="match status" value="1"/>
</dbReference>
<evidence type="ECO:0000256" key="2">
    <source>
        <dbReference type="ARBA" id="ARBA00023004"/>
    </source>
</evidence>
<dbReference type="NCBIfam" id="NF038196">
    <property type="entry name" value="ferrodoxin_EFR1"/>
    <property type="match status" value="1"/>
</dbReference>
<dbReference type="InterPro" id="IPR001226">
    <property type="entry name" value="Flavodoxin_CS"/>
</dbReference>
<dbReference type="Pfam" id="PF13746">
    <property type="entry name" value="Fer4_18"/>
    <property type="match status" value="1"/>
</dbReference>
<evidence type="ECO:0000259" key="4">
    <source>
        <dbReference type="PROSITE" id="PS50902"/>
    </source>
</evidence>